<reference evidence="1" key="1">
    <citation type="submission" date="2023-10" db="EMBL/GenBank/DDBJ databases">
        <authorList>
            <person name="Domelevo Entfellner J.-B."/>
        </authorList>
    </citation>
    <scope>NUCLEOTIDE SEQUENCE</scope>
</reference>
<accession>A0AA86VGL0</accession>
<dbReference type="Gramene" id="rna-AYBTSS11_LOCUS14746">
    <property type="protein sequence ID" value="CAJ1951385.1"/>
    <property type="gene ID" value="gene-AYBTSS11_LOCUS14746"/>
</dbReference>
<sequence>MNSFKGCDCLTDSYFDPPVVGEIDHLYWDQRSPYPPDVYTNLVLIMKHKYYDEIKEKKQLKV</sequence>
<evidence type="ECO:0000313" key="2">
    <source>
        <dbReference type="Proteomes" id="UP001189624"/>
    </source>
</evidence>
<organism evidence="1 2">
    <name type="scientific">Sphenostylis stenocarpa</name>
    <dbReference type="NCBI Taxonomy" id="92480"/>
    <lineage>
        <taxon>Eukaryota</taxon>
        <taxon>Viridiplantae</taxon>
        <taxon>Streptophyta</taxon>
        <taxon>Embryophyta</taxon>
        <taxon>Tracheophyta</taxon>
        <taxon>Spermatophyta</taxon>
        <taxon>Magnoliopsida</taxon>
        <taxon>eudicotyledons</taxon>
        <taxon>Gunneridae</taxon>
        <taxon>Pentapetalae</taxon>
        <taxon>rosids</taxon>
        <taxon>fabids</taxon>
        <taxon>Fabales</taxon>
        <taxon>Fabaceae</taxon>
        <taxon>Papilionoideae</taxon>
        <taxon>50 kb inversion clade</taxon>
        <taxon>NPAAA clade</taxon>
        <taxon>indigoferoid/millettioid clade</taxon>
        <taxon>Phaseoleae</taxon>
        <taxon>Sphenostylis</taxon>
    </lineage>
</organism>
<dbReference type="AlphaFoldDB" id="A0AA86VGL0"/>
<proteinExistence type="predicted"/>
<dbReference type="EMBL" id="OY731401">
    <property type="protein sequence ID" value="CAJ1951385.1"/>
    <property type="molecule type" value="Genomic_DNA"/>
</dbReference>
<keyword evidence="2" id="KW-1185">Reference proteome</keyword>
<name>A0AA86VGL0_9FABA</name>
<protein>
    <submittedName>
        <fullName evidence="1">Uncharacterized protein</fullName>
    </submittedName>
</protein>
<gene>
    <name evidence="1" type="ORF">AYBTSS11_LOCUS14746</name>
</gene>
<evidence type="ECO:0000313" key="1">
    <source>
        <dbReference type="EMBL" id="CAJ1951385.1"/>
    </source>
</evidence>
<dbReference type="Proteomes" id="UP001189624">
    <property type="component" value="Chromosome 4"/>
</dbReference>